<evidence type="ECO:0000313" key="3">
    <source>
        <dbReference type="EMBL" id="UOQ43692.1"/>
    </source>
</evidence>
<dbReference type="PANTHER" id="PTHR14969:SF13">
    <property type="entry name" value="AT30094P"/>
    <property type="match status" value="1"/>
</dbReference>
<gene>
    <name evidence="3" type="ORF">MUN89_17655</name>
</gene>
<dbReference type="SUPFAM" id="SSF48317">
    <property type="entry name" value="Acid phosphatase/Vanadium-dependent haloperoxidase"/>
    <property type="match status" value="1"/>
</dbReference>
<name>A0ABY4EHZ8_9BACI</name>
<dbReference type="Gene3D" id="1.20.144.10">
    <property type="entry name" value="Phosphatidic acid phosphatase type 2/haloperoxidase"/>
    <property type="match status" value="2"/>
</dbReference>
<feature type="transmembrane region" description="Helical" evidence="1">
    <location>
        <begin position="173"/>
        <end position="193"/>
    </location>
</feature>
<dbReference type="EMBL" id="CP095073">
    <property type="protein sequence ID" value="UOQ43692.1"/>
    <property type="molecule type" value="Genomic_DNA"/>
</dbReference>
<evidence type="ECO:0000259" key="2">
    <source>
        <dbReference type="SMART" id="SM00014"/>
    </source>
</evidence>
<feature type="transmembrane region" description="Helical" evidence="1">
    <location>
        <begin position="100"/>
        <end position="123"/>
    </location>
</feature>
<keyword evidence="1" id="KW-1133">Transmembrane helix</keyword>
<keyword evidence="4" id="KW-1185">Reference proteome</keyword>
<feature type="domain" description="Phosphatidic acid phosphatase type 2/haloperoxidase" evidence="2">
    <location>
        <begin position="102"/>
        <end position="214"/>
    </location>
</feature>
<feature type="transmembrane region" description="Helical" evidence="1">
    <location>
        <begin position="12"/>
        <end position="33"/>
    </location>
</feature>
<dbReference type="RefSeq" id="WP_244709060.1">
    <property type="nucleotide sequence ID" value="NZ_CP095073.1"/>
</dbReference>
<feature type="transmembrane region" description="Helical" evidence="1">
    <location>
        <begin position="143"/>
        <end position="161"/>
    </location>
</feature>
<dbReference type="CDD" id="cd03392">
    <property type="entry name" value="PAP2_like_2"/>
    <property type="match status" value="1"/>
</dbReference>
<feature type="transmembrane region" description="Helical" evidence="1">
    <location>
        <begin position="199"/>
        <end position="220"/>
    </location>
</feature>
<sequence>MLFSGTKITDLSKASLVILILGFFSAGACFYIFSELAEDVLEHEKFIADQMAIDVVSHMKTPWLDTAAGWITETGSVMWLTVSSVIVILYLIYFSKLSKWVPIFFAVTMAGISTLTKTLKAFFARQRPEIVAKYDATGFSFPSGHSTGSMVFYGFIIYLIIISPIKKQWKYTFAVCLSVYILLIGFSRVYLGVHYFTDILAGFTFGFIWLAVCIAALELTMWNQRRRDRRTTSRTNTIMK</sequence>
<evidence type="ECO:0000256" key="1">
    <source>
        <dbReference type="SAM" id="Phobius"/>
    </source>
</evidence>
<reference evidence="3 4" key="1">
    <citation type="submission" date="2022-04" db="EMBL/GenBank/DDBJ databases">
        <title>Halobacillus sp. isolated from saltern.</title>
        <authorList>
            <person name="Won M."/>
            <person name="Lee C.-M."/>
            <person name="Woen H.-Y."/>
            <person name="Kwon S.-W."/>
        </authorList>
    </citation>
    <scope>NUCLEOTIDE SEQUENCE [LARGE SCALE GENOMIC DNA]</scope>
    <source>
        <strain evidence="3 4">SSBR10-3</strain>
    </source>
</reference>
<dbReference type="Pfam" id="PF01569">
    <property type="entry name" value="PAP2"/>
    <property type="match status" value="1"/>
</dbReference>
<feature type="transmembrane region" description="Helical" evidence="1">
    <location>
        <begin position="76"/>
        <end position="93"/>
    </location>
</feature>
<organism evidence="3 4">
    <name type="scientific">Halobacillus salinarum</name>
    <dbReference type="NCBI Taxonomy" id="2932257"/>
    <lineage>
        <taxon>Bacteria</taxon>
        <taxon>Bacillati</taxon>
        <taxon>Bacillota</taxon>
        <taxon>Bacilli</taxon>
        <taxon>Bacillales</taxon>
        <taxon>Bacillaceae</taxon>
        <taxon>Halobacillus</taxon>
    </lineage>
</organism>
<keyword evidence="1" id="KW-0472">Membrane</keyword>
<dbReference type="PANTHER" id="PTHR14969">
    <property type="entry name" value="SPHINGOSINE-1-PHOSPHATE PHOSPHOHYDROLASE"/>
    <property type="match status" value="1"/>
</dbReference>
<accession>A0ABY4EHZ8</accession>
<dbReference type="InterPro" id="IPR000326">
    <property type="entry name" value="PAP2/HPO"/>
</dbReference>
<dbReference type="Proteomes" id="UP000831787">
    <property type="component" value="Chromosome"/>
</dbReference>
<dbReference type="InterPro" id="IPR036938">
    <property type="entry name" value="PAP2/HPO_sf"/>
</dbReference>
<evidence type="ECO:0000313" key="4">
    <source>
        <dbReference type="Proteomes" id="UP000831787"/>
    </source>
</evidence>
<protein>
    <submittedName>
        <fullName evidence="3">Phosphatase PAP2 family protein</fullName>
    </submittedName>
</protein>
<dbReference type="PROSITE" id="PS51257">
    <property type="entry name" value="PROKAR_LIPOPROTEIN"/>
    <property type="match status" value="1"/>
</dbReference>
<proteinExistence type="predicted"/>
<dbReference type="SMART" id="SM00014">
    <property type="entry name" value="acidPPc"/>
    <property type="match status" value="1"/>
</dbReference>
<keyword evidence="1" id="KW-0812">Transmembrane</keyword>